<keyword evidence="1" id="KW-0862">Zinc</keyword>
<dbReference type="FunFam" id="3.30.40.10:FF:000348">
    <property type="entry name" value="E3 ubiquitin-protein ligase"/>
    <property type="match status" value="1"/>
</dbReference>
<feature type="transmembrane region" description="Helical" evidence="3">
    <location>
        <begin position="120"/>
        <end position="140"/>
    </location>
</feature>
<feature type="region of interest" description="Disordered" evidence="2">
    <location>
        <begin position="23"/>
        <end position="45"/>
    </location>
</feature>
<keyword evidence="3" id="KW-1133">Transmembrane helix</keyword>
<comment type="caution">
    <text evidence="5">The sequence shown here is derived from an EMBL/GenBank/DDBJ whole genome shotgun (WGS) entry which is preliminary data.</text>
</comment>
<gene>
    <name evidence="5" type="ORF">ZIOFF_067733</name>
</gene>
<keyword evidence="3" id="KW-0472">Membrane</keyword>
<dbReference type="InterPro" id="IPR001841">
    <property type="entry name" value="Znf_RING"/>
</dbReference>
<dbReference type="AlphaFoldDB" id="A0A8J5C637"/>
<dbReference type="GO" id="GO:0008270">
    <property type="term" value="F:zinc ion binding"/>
    <property type="evidence" value="ECO:0007669"/>
    <property type="project" value="UniProtKB-KW"/>
</dbReference>
<feature type="transmembrane region" description="Helical" evidence="3">
    <location>
        <begin position="212"/>
        <end position="231"/>
    </location>
</feature>
<evidence type="ECO:0000256" key="1">
    <source>
        <dbReference type="PROSITE-ProRule" id="PRU00175"/>
    </source>
</evidence>
<protein>
    <recommendedName>
        <fullName evidence="4">RING-type domain-containing protein</fullName>
    </recommendedName>
</protein>
<dbReference type="EMBL" id="JACMSC010000019">
    <property type="protein sequence ID" value="KAG6473815.1"/>
    <property type="molecule type" value="Genomic_DNA"/>
</dbReference>
<keyword evidence="3" id="KW-0812">Transmembrane</keyword>
<keyword evidence="1" id="KW-0863">Zinc-finger</keyword>
<dbReference type="InterPro" id="IPR013083">
    <property type="entry name" value="Znf_RING/FYVE/PHD"/>
</dbReference>
<dbReference type="Proteomes" id="UP000734854">
    <property type="component" value="Unassembled WGS sequence"/>
</dbReference>
<dbReference type="Gene3D" id="3.30.40.10">
    <property type="entry name" value="Zinc/RING finger domain, C3HC4 (zinc finger)"/>
    <property type="match status" value="1"/>
</dbReference>
<dbReference type="SUPFAM" id="SSF57850">
    <property type="entry name" value="RING/U-box"/>
    <property type="match status" value="1"/>
</dbReference>
<dbReference type="Pfam" id="PF13639">
    <property type="entry name" value="zf-RING_2"/>
    <property type="match status" value="1"/>
</dbReference>
<name>A0A8J5C637_ZINOF</name>
<evidence type="ECO:0000259" key="4">
    <source>
        <dbReference type="PROSITE" id="PS50089"/>
    </source>
</evidence>
<dbReference type="PROSITE" id="PS50089">
    <property type="entry name" value="ZF_RING_2"/>
    <property type="match status" value="1"/>
</dbReference>
<dbReference type="SMART" id="SM00184">
    <property type="entry name" value="RING"/>
    <property type="match status" value="1"/>
</dbReference>
<feature type="transmembrane region" description="Helical" evidence="3">
    <location>
        <begin position="87"/>
        <end position="108"/>
    </location>
</feature>
<organism evidence="5 6">
    <name type="scientific">Zingiber officinale</name>
    <name type="common">Ginger</name>
    <name type="synonym">Amomum zingiber</name>
    <dbReference type="NCBI Taxonomy" id="94328"/>
    <lineage>
        <taxon>Eukaryota</taxon>
        <taxon>Viridiplantae</taxon>
        <taxon>Streptophyta</taxon>
        <taxon>Embryophyta</taxon>
        <taxon>Tracheophyta</taxon>
        <taxon>Spermatophyta</taxon>
        <taxon>Magnoliopsida</taxon>
        <taxon>Liliopsida</taxon>
        <taxon>Zingiberales</taxon>
        <taxon>Zingiberaceae</taxon>
        <taxon>Zingiber</taxon>
    </lineage>
</organism>
<reference evidence="5 6" key="1">
    <citation type="submission" date="2020-08" db="EMBL/GenBank/DDBJ databases">
        <title>Plant Genome Project.</title>
        <authorList>
            <person name="Zhang R.-G."/>
        </authorList>
    </citation>
    <scope>NUCLEOTIDE SEQUENCE [LARGE SCALE GENOMIC DNA]</scope>
    <source>
        <tissue evidence="5">Rhizome</tissue>
    </source>
</reference>
<proteinExistence type="predicted"/>
<evidence type="ECO:0000313" key="6">
    <source>
        <dbReference type="Proteomes" id="UP000734854"/>
    </source>
</evidence>
<dbReference type="PANTHER" id="PTHR46225">
    <property type="entry name" value="C3H4 TYPE ZINC FINGER PROTEIN"/>
    <property type="match status" value="1"/>
</dbReference>
<feature type="transmembrane region" description="Helical" evidence="3">
    <location>
        <begin position="246"/>
        <end position="269"/>
    </location>
</feature>
<evidence type="ECO:0000256" key="3">
    <source>
        <dbReference type="SAM" id="Phobius"/>
    </source>
</evidence>
<keyword evidence="1" id="KW-0479">Metal-binding</keyword>
<sequence length="400" mass="43719">MERAANLNGHEYIIGISESNDVSTSLSSQTDDSNSHGTFGQDNPSINTGTPVSQLALFSQNVSNSTNSSLTRTDNHHRRNRGPLNSGLWITVELVANVSQIIAAIIVLSLSRHEHPRTPLFVWIIGYTAGCVSTLPYLCWRYLYVSSQTPDQDPAHSNQGATGNNHPESSVYADRVITRNPPEENGHNPSFELGQTVITSPRINAIVGNFKTALDCFFAVWFVVGNIWVFGGHSSSHDAPNLYSCIGYALPFLLCTMICCCLPCFISIMGMRDDTPHGRGATSESINELPSYKFKSRRQKSRGNSDFDSHSSGGILAAGTDKERTISAEDAVCCICLSKYVDNDELRELPCTHFFHKECVDKWLKLNALCPLCKAVVGATSSQPSVTDTGIHHYAGLTEV</sequence>
<feature type="domain" description="RING-type" evidence="4">
    <location>
        <begin position="333"/>
        <end position="374"/>
    </location>
</feature>
<accession>A0A8J5C637</accession>
<evidence type="ECO:0000313" key="5">
    <source>
        <dbReference type="EMBL" id="KAG6473815.1"/>
    </source>
</evidence>
<keyword evidence="6" id="KW-1185">Reference proteome</keyword>
<dbReference type="PANTHER" id="PTHR46225:SF19">
    <property type="entry name" value="RING-TYPE DOMAIN-CONTAINING PROTEIN"/>
    <property type="match status" value="1"/>
</dbReference>
<evidence type="ECO:0000256" key="2">
    <source>
        <dbReference type="SAM" id="MobiDB-lite"/>
    </source>
</evidence>